<evidence type="ECO:0000313" key="1">
    <source>
        <dbReference type="EMBL" id="SFE03096.1"/>
    </source>
</evidence>
<keyword evidence="2" id="KW-1185">Reference proteome</keyword>
<proteinExistence type="predicted"/>
<gene>
    <name evidence="1" type="ORF">SAMN02799615_00141</name>
</gene>
<dbReference type="AlphaFoldDB" id="A0A1I1X6S6"/>
<protein>
    <submittedName>
        <fullName evidence="1">Uncharacterized protein</fullName>
    </submittedName>
</protein>
<dbReference type="Proteomes" id="UP000199477">
    <property type="component" value="Unassembled WGS sequence"/>
</dbReference>
<evidence type="ECO:0000313" key="2">
    <source>
        <dbReference type="Proteomes" id="UP000199477"/>
    </source>
</evidence>
<dbReference type="STRING" id="500610.SAMN02799615_00141"/>
<organism evidence="1 2">
    <name type="scientific">Dyella marensis</name>
    <dbReference type="NCBI Taxonomy" id="500610"/>
    <lineage>
        <taxon>Bacteria</taxon>
        <taxon>Pseudomonadati</taxon>
        <taxon>Pseudomonadota</taxon>
        <taxon>Gammaproteobacteria</taxon>
        <taxon>Lysobacterales</taxon>
        <taxon>Rhodanobacteraceae</taxon>
        <taxon>Dyella</taxon>
    </lineage>
</organism>
<accession>A0A1I1X6S6</accession>
<sequence>MPASAQPLVHAPLIAFDLGELDALLTGLPGDFPPPLYRTLEELHTRLSDYHRIAGTIVPRDELAALYEAIVAPLDEVEAQSRARVLSESMEHWCHEVNRQMTPLREAITGETTDIAAFDDEGWDA</sequence>
<name>A0A1I1X6S6_9GAMM</name>
<reference evidence="2" key="1">
    <citation type="submission" date="2016-10" db="EMBL/GenBank/DDBJ databases">
        <authorList>
            <person name="Varghese N."/>
            <person name="Submissions S."/>
        </authorList>
    </citation>
    <scope>NUCLEOTIDE SEQUENCE [LARGE SCALE GENOMIC DNA]</scope>
    <source>
        <strain evidence="2">UNC178MFTsu3.1</strain>
    </source>
</reference>
<dbReference type="EMBL" id="FONH01000001">
    <property type="protein sequence ID" value="SFE03096.1"/>
    <property type="molecule type" value="Genomic_DNA"/>
</dbReference>